<dbReference type="Proteomes" id="UP000538147">
    <property type="component" value="Unassembled WGS sequence"/>
</dbReference>
<dbReference type="GO" id="GO:0015097">
    <property type="term" value="F:mercury ion transmembrane transporter activity"/>
    <property type="evidence" value="ECO:0007669"/>
    <property type="project" value="InterPro"/>
</dbReference>
<feature type="transmembrane region" description="Helical" evidence="1">
    <location>
        <begin position="44"/>
        <end position="60"/>
    </location>
</feature>
<dbReference type="InterPro" id="IPR004891">
    <property type="entry name" value="Mercury-R_MerC"/>
</dbReference>
<evidence type="ECO:0008006" key="4">
    <source>
        <dbReference type="Google" id="ProtNLM"/>
    </source>
</evidence>
<dbReference type="GO" id="GO:0016020">
    <property type="term" value="C:membrane"/>
    <property type="evidence" value="ECO:0007669"/>
    <property type="project" value="InterPro"/>
</dbReference>
<keyword evidence="1" id="KW-1133">Transmembrane helix</keyword>
<dbReference type="Pfam" id="PF03203">
    <property type="entry name" value="MerC"/>
    <property type="match status" value="1"/>
</dbReference>
<evidence type="ECO:0000313" key="3">
    <source>
        <dbReference type="Proteomes" id="UP000538147"/>
    </source>
</evidence>
<evidence type="ECO:0000313" key="2">
    <source>
        <dbReference type="EMBL" id="MBB6226078.1"/>
    </source>
</evidence>
<accession>A0A841LAN4</accession>
<gene>
    <name evidence="2" type="ORF">FHS79_000231</name>
</gene>
<keyword evidence="1" id="KW-0812">Transmembrane</keyword>
<dbReference type="AlphaFoldDB" id="A0A841LAN4"/>
<proteinExistence type="predicted"/>
<feature type="transmembrane region" description="Helical" evidence="1">
    <location>
        <begin position="95"/>
        <end position="113"/>
    </location>
</feature>
<reference evidence="2 3" key="1">
    <citation type="submission" date="2020-08" db="EMBL/GenBank/DDBJ databases">
        <title>Genomic Encyclopedia of Type Strains, Phase IV (KMG-IV): sequencing the most valuable type-strain genomes for metagenomic binning, comparative biology and taxonomic classification.</title>
        <authorList>
            <person name="Goeker M."/>
        </authorList>
    </citation>
    <scope>NUCLEOTIDE SEQUENCE [LARGE SCALE GENOMIC DNA]</scope>
    <source>
        <strain evidence="2 3">DSM 102189</strain>
    </source>
</reference>
<organism evidence="2 3">
    <name type="scientific">Polymorphobacter multimanifer</name>
    <dbReference type="NCBI Taxonomy" id="1070431"/>
    <lineage>
        <taxon>Bacteria</taxon>
        <taxon>Pseudomonadati</taxon>
        <taxon>Pseudomonadota</taxon>
        <taxon>Alphaproteobacteria</taxon>
        <taxon>Sphingomonadales</taxon>
        <taxon>Sphingosinicellaceae</taxon>
        <taxon>Polymorphobacter</taxon>
    </lineage>
</organism>
<protein>
    <recommendedName>
        <fullName evidence="4">MerC domain-containing protein</fullName>
    </recommendedName>
</protein>
<comment type="caution">
    <text evidence="2">The sequence shown here is derived from an EMBL/GenBank/DDBJ whole genome shotgun (WGS) entry which is preliminary data.</text>
</comment>
<feature type="transmembrane region" description="Helical" evidence="1">
    <location>
        <begin position="67"/>
        <end position="89"/>
    </location>
</feature>
<evidence type="ECO:0000256" key="1">
    <source>
        <dbReference type="SAM" id="Phobius"/>
    </source>
</evidence>
<dbReference type="EMBL" id="JACIIV010000002">
    <property type="protein sequence ID" value="MBB6226078.1"/>
    <property type="molecule type" value="Genomic_DNA"/>
</dbReference>
<name>A0A841LAN4_9SPHN</name>
<dbReference type="RefSeq" id="WP_184194120.1">
    <property type="nucleotide sequence ID" value="NZ_JACIIV010000002.1"/>
</dbReference>
<keyword evidence="1" id="KW-0472">Membrane</keyword>
<sequence>MIDAADRLALVTSAACLIHCLALPLLFAALPILSHVLYLPESFHLWMVAVAVPTSAYALLKGRRRHLNSTIVFGVVGLSLLVIGTTIAGETRYEVPITVVGAVILSIAHVLNWRRRHGKA</sequence>
<keyword evidence="3" id="KW-1185">Reference proteome</keyword>